<dbReference type="OrthoDB" id="9804819at2"/>
<dbReference type="PANTHER" id="PTHR48041:SF139">
    <property type="entry name" value="PROTEIN SCARLET"/>
    <property type="match status" value="1"/>
</dbReference>
<keyword evidence="3 8" id="KW-0812">Transmembrane</keyword>
<dbReference type="GO" id="GO:0140359">
    <property type="term" value="F:ABC-type transporter activity"/>
    <property type="evidence" value="ECO:0007669"/>
    <property type="project" value="InterPro"/>
</dbReference>
<dbReference type="CDD" id="cd03225">
    <property type="entry name" value="ABC_cobalt_CbiO_domain1"/>
    <property type="match status" value="1"/>
</dbReference>
<feature type="domain" description="ABC transporter" evidence="9">
    <location>
        <begin position="2"/>
        <end position="238"/>
    </location>
</feature>
<dbReference type="RefSeq" id="WP_075079940.1">
    <property type="nucleotide sequence ID" value="NZ_BDCO01000002.1"/>
</dbReference>
<evidence type="ECO:0000256" key="3">
    <source>
        <dbReference type="ARBA" id="ARBA00022692"/>
    </source>
</evidence>
<evidence type="ECO:0000313" key="10">
    <source>
        <dbReference type="EMBL" id="GAT34298.1"/>
    </source>
</evidence>
<dbReference type="SUPFAM" id="SSF52540">
    <property type="entry name" value="P-loop containing nucleoside triphosphate hydrolases"/>
    <property type="match status" value="1"/>
</dbReference>
<dbReference type="SMART" id="SM00382">
    <property type="entry name" value="AAA"/>
    <property type="match status" value="1"/>
</dbReference>
<dbReference type="PANTHER" id="PTHR48041">
    <property type="entry name" value="ABC TRANSPORTER G FAMILY MEMBER 28"/>
    <property type="match status" value="1"/>
</dbReference>
<dbReference type="Pfam" id="PF01061">
    <property type="entry name" value="ABC2_membrane"/>
    <property type="match status" value="1"/>
</dbReference>
<keyword evidence="7 8" id="KW-0472">Membrane</keyword>
<gene>
    <name evidence="10" type="ORF">TSACC_22723</name>
</gene>
<keyword evidence="11" id="KW-1185">Reference proteome</keyword>
<dbReference type="InterPro" id="IPR003439">
    <property type="entry name" value="ABC_transporter-like_ATP-bd"/>
</dbReference>
<reference evidence="11" key="1">
    <citation type="journal article" date="2017" name="Genome Announc.">
        <title>Draft Genome Sequence of Terrimicrobium sacchariphilum NM-5T, a Facultative Anaerobic Soil Bacterium of the Class Spartobacteria.</title>
        <authorList>
            <person name="Qiu Y.L."/>
            <person name="Tourlousse D.M."/>
            <person name="Matsuura N."/>
            <person name="Ohashi A."/>
            <person name="Sekiguchi Y."/>
        </authorList>
    </citation>
    <scope>NUCLEOTIDE SEQUENCE [LARGE SCALE GENOMIC DNA]</scope>
    <source>
        <strain evidence="11">NM-5</strain>
    </source>
</reference>
<name>A0A146GCM3_TERSA</name>
<dbReference type="GO" id="GO:0005524">
    <property type="term" value="F:ATP binding"/>
    <property type="evidence" value="ECO:0007669"/>
    <property type="project" value="UniProtKB-KW"/>
</dbReference>
<dbReference type="GO" id="GO:0016020">
    <property type="term" value="C:membrane"/>
    <property type="evidence" value="ECO:0007669"/>
    <property type="project" value="UniProtKB-SubCell"/>
</dbReference>
<evidence type="ECO:0000256" key="1">
    <source>
        <dbReference type="ARBA" id="ARBA00004141"/>
    </source>
</evidence>
<feature type="transmembrane region" description="Helical" evidence="8">
    <location>
        <begin position="519"/>
        <end position="539"/>
    </location>
</feature>
<dbReference type="EMBL" id="BDCO01000002">
    <property type="protein sequence ID" value="GAT34298.1"/>
    <property type="molecule type" value="Genomic_DNA"/>
</dbReference>
<keyword evidence="5" id="KW-0067">ATP-binding</keyword>
<dbReference type="InterPro" id="IPR050352">
    <property type="entry name" value="ABCG_transporters"/>
</dbReference>
<evidence type="ECO:0000256" key="4">
    <source>
        <dbReference type="ARBA" id="ARBA00022741"/>
    </source>
</evidence>
<evidence type="ECO:0000256" key="8">
    <source>
        <dbReference type="SAM" id="Phobius"/>
    </source>
</evidence>
<evidence type="ECO:0000256" key="2">
    <source>
        <dbReference type="ARBA" id="ARBA00022448"/>
    </source>
</evidence>
<keyword evidence="2" id="KW-0813">Transport</keyword>
<evidence type="ECO:0000256" key="7">
    <source>
        <dbReference type="ARBA" id="ARBA00023136"/>
    </source>
</evidence>
<feature type="transmembrane region" description="Helical" evidence="8">
    <location>
        <begin position="584"/>
        <end position="602"/>
    </location>
</feature>
<feature type="transmembrane region" description="Helical" evidence="8">
    <location>
        <begin position="448"/>
        <end position="475"/>
    </location>
</feature>
<dbReference type="AlphaFoldDB" id="A0A146GCM3"/>
<dbReference type="Proteomes" id="UP000076023">
    <property type="component" value="Unassembled WGS sequence"/>
</dbReference>
<dbReference type="InterPro" id="IPR013525">
    <property type="entry name" value="ABC2_TM"/>
</dbReference>
<feature type="transmembrane region" description="Helical" evidence="8">
    <location>
        <begin position="348"/>
        <end position="369"/>
    </location>
</feature>
<dbReference type="PROSITE" id="PS50893">
    <property type="entry name" value="ABC_TRANSPORTER_2"/>
    <property type="match status" value="1"/>
</dbReference>
<evidence type="ECO:0000259" key="9">
    <source>
        <dbReference type="PROSITE" id="PS50893"/>
    </source>
</evidence>
<feature type="transmembrane region" description="Helical" evidence="8">
    <location>
        <begin position="487"/>
        <end position="507"/>
    </location>
</feature>
<protein>
    <submittedName>
        <fullName evidence="10">ABC-type multidrug transport system, ATPase component</fullName>
    </submittedName>
</protein>
<dbReference type="Pfam" id="PF00005">
    <property type="entry name" value="ABC_tran"/>
    <property type="match status" value="1"/>
</dbReference>
<comment type="caution">
    <text evidence="10">The sequence shown here is derived from an EMBL/GenBank/DDBJ whole genome shotgun (WGS) entry which is preliminary data.</text>
</comment>
<dbReference type="InterPro" id="IPR003593">
    <property type="entry name" value="AAA+_ATPase"/>
</dbReference>
<dbReference type="InParanoid" id="A0A146GCM3"/>
<proteinExistence type="predicted"/>
<dbReference type="STRING" id="690879.TSACC_22723"/>
<dbReference type="GO" id="GO:0016887">
    <property type="term" value="F:ATP hydrolysis activity"/>
    <property type="evidence" value="ECO:0007669"/>
    <property type="project" value="InterPro"/>
</dbReference>
<evidence type="ECO:0000313" key="11">
    <source>
        <dbReference type="Proteomes" id="UP000076023"/>
    </source>
</evidence>
<accession>A0A146GCM3</accession>
<evidence type="ECO:0000256" key="6">
    <source>
        <dbReference type="ARBA" id="ARBA00022989"/>
    </source>
</evidence>
<dbReference type="InterPro" id="IPR017871">
    <property type="entry name" value="ABC_transporter-like_CS"/>
</dbReference>
<dbReference type="PROSITE" id="PS00211">
    <property type="entry name" value="ABC_TRANSPORTER_1"/>
    <property type="match status" value="1"/>
</dbReference>
<evidence type="ECO:0000256" key="5">
    <source>
        <dbReference type="ARBA" id="ARBA00022840"/>
    </source>
</evidence>
<sequence length="608" mass="67192">MLELRDVTLFIEQGGDVKPLLSDVSAKYPRGHFGAIIGPSGCGKSTLLKVITGVAHGEEEGEVHWDGRNLMLHDFAPSEIGFVPQFSIAHEELTVRECVAYAMRLRVRGMHAEALREAVERILDEVNMTEFADRLVQVLSGGQKRRLALAMELTSKPPILLCDEVTSGLDPQSEDEIVSLLHGLSRSDGRVVLSVTHSLRHLSYYDSVLVLYKGVVAYQGPPEFLCHYFRCDDPHDVFARLELREAKDWGQSWKKHRQAFMESVTKEDFDKDDAGDKPDIDDELPAVADIEILPAGKETETLIDIEAEVQPQLDLPEEEPDGVPTPGILSQVLTLTERRFRMFSRNKVQILLQLGLILGFPILVAIFAWNGLPAITNQSMGLEQNIVEQLLEAKEFIVQASKVGSLVSGIVMFEVILLTLMGANNSGREIAAERLIFEKEKLSGLNPLAYILSKGIFLGVLVVAQSVWMGLFVSFVCSFPGDLLTQLLFLLLVNAAMTSVCLAISAWMGSAEQASLVSIYLVGFQLPLSGAVLALPAWVASLAQPFIAAYWSWSGILETLKAERYYEIVQMVIQTSTAPASLCLWVLFSHVVIGIFVAWLGCHRSRMA</sequence>
<dbReference type="InterPro" id="IPR027417">
    <property type="entry name" value="P-loop_NTPase"/>
</dbReference>
<keyword evidence="6 8" id="KW-1133">Transmembrane helix</keyword>
<organism evidence="10 11">
    <name type="scientific">Terrimicrobium sacchariphilum</name>
    <dbReference type="NCBI Taxonomy" id="690879"/>
    <lineage>
        <taxon>Bacteria</taxon>
        <taxon>Pseudomonadati</taxon>
        <taxon>Verrucomicrobiota</taxon>
        <taxon>Terrimicrobiia</taxon>
        <taxon>Terrimicrobiales</taxon>
        <taxon>Terrimicrobiaceae</taxon>
        <taxon>Terrimicrobium</taxon>
    </lineage>
</organism>
<keyword evidence="4" id="KW-0547">Nucleotide-binding</keyword>
<dbReference type="Gene3D" id="3.40.50.300">
    <property type="entry name" value="P-loop containing nucleotide triphosphate hydrolases"/>
    <property type="match status" value="1"/>
</dbReference>
<comment type="subcellular location">
    <subcellularLocation>
        <location evidence="1">Membrane</location>
        <topology evidence="1">Multi-pass membrane protein</topology>
    </subcellularLocation>
</comment>
<dbReference type="InterPro" id="IPR015856">
    <property type="entry name" value="ABC_transpr_CbiO/EcfA_su"/>
</dbReference>